<sequence length="325" mass="37858">MEYIDIVSIGVNIKTIAEEQRNTRTKRSGCPKKNDILSITSVFLEHGNHSRDPLTNKFAISHRTLTEPMLEDIKFWTTNGDISMRTQQQLLFAKYENVFFLPQDLTNAIQKFKKERQIENEAATLINHLLECKAEDIRWIVKWRVDSATNSLVSLFWMTPEQYDLYVKYRDVIQYDNTYSTNQFKMALGLFVIVDNNNRSHLVRQTLMNDETLESFEWVFTTLLEAVNFPPSVIITDNDLASDTAIANIMPGTYHIHCIYHIGQNLLKNLKARLGSQYNEFSNAWYQMRNAPSQAEFDCLWDSLLEQYPDSVSYLNRALGSQKQR</sequence>
<organism evidence="2 3">
    <name type="scientific">Ambispora gerdemannii</name>
    <dbReference type="NCBI Taxonomy" id="144530"/>
    <lineage>
        <taxon>Eukaryota</taxon>
        <taxon>Fungi</taxon>
        <taxon>Fungi incertae sedis</taxon>
        <taxon>Mucoromycota</taxon>
        <taxon>Glomeromycotina</taxon>
        <taxon>Glomeromycetes</taxon>
        <taxon>Archaeosporales</taxon>
        <taxon>Ambisporaceae</taxon>
        <taxon>Ambispora</taxon>
    </lineage>
</organism>
<feature type="domain" description="MULE transposase" evidence="1">
    <location>
        <begin position="172"/>
        <end position="265"/>
    </location>
</feature>
<dbReference type="Proteomes" id="UP000789831">
    <property type="component" value="Unassembled WGS sequence"/>
</dbReference>
<reference evidence="2" key="1">
    <citation type="submission" date="2021-06" db="EMBL/GenBank/DDBJ databases">
        <authorList>
            <person name="Kallberg Y."/>
            <person name="Tangrot J."/>
            <person name="Rosling A."/>
        </authorList>
    </citation>
    <scope>NUCLEOTIDE SEQUENCE</scope>
    <source>
        <strain evidence="2">MT106</strain>
    </source>
</reference>
<accession>A0A9N8YYV4</accession>
<gene>
    <name evidence="2" type="ORF">AGERDE_LOCUS2281</name>
</gene>
<name>A0A9N8YYV4_9GLOM</name>
<comment type="caution">
    <text evidence="2">The sequence shown here is derived from an EMBL/GenBank/DDBJ whole genome shotgun (WGS) entry which is preliminary data.</text>
</comment>
<keyword evidence="3" id="KW-1185">Reference proteome</keyword>
<dbReference type="AlphaFoldDB" id="A0A9N8YYV4"/>
<dbReference type="Pfam" id="PF10551">
    <property type="entry name" value="MULE"/>
    <property type="match status" value="1"/>
</dbReference>
<evidence type="ECO:0000313" key="2">
    <source>
        <dbReference type="EMBL" id="CAG8461587.1"/>
    </source>
</evidence>
<proteinExistence type="predicted"/>
<dbReference type="EMBL" id="CAJVPL010000185">
    <property type="protein sequence ID" value="CAG8461587.1"/>
    <property type="molecule type" value="Genomic_DNA"/>
</dbReference>
<evidence type="ECO:0000259" key="1">
    <source>
        <dbReference type="Pfam" id="PF10551"/>
    </source>
</evidence>
<protein>
    <submittedName>
        <fullName evidence="2">9412_t:CDS:1</fullName>
    </submittedName>
</protein>
<dbReference type="InterPro" id="IPR018289">
    <property type="entry name" value="MULE_transposase_dom"/>
</dbReference>
<dbReference type="OrthoDB" id="2440346at2759"/>
<dbReference type="PANTHER" id="PTHR47718">
    <property type="entry name" value="OS01G0519700 PROTEIN"/>
    <property type="match status" value="1"/>
</dbReference>
<dbReference type="PANTHER" id="PTHR47718:SF6">
    <property type="entry name" value="PROTEIN FAR1-RELATED SEQUENCE"/>
    <property type="match status" value="1"/>
</dbReference>
<evidence type="ECO:0000313" key="3">
    <source>
        <dbReference type="Proteomes" id="UP000789831"/>
    </source>
</evidence>